<keyword evidence="1" id="KW-0802">TPR repeat</keyword>
<feature type="repeat" description="TPR" evidence="1">
    <location>
        <begin position="71"/>
        <end position="104"/>
    </location>
</feature>
<dbReference type="PIRSF" id="PIRSF020555">
    <property type="entry name" value="UCP020555"/>
    <property type="match status" value="1"/>
</dbReference>
<organism evidence="3 4">
    <name type="scientific">Campylobacter suis</name>
    <dbReference type="NCBI Taxonomy" id="2790657"/>
    <lineage>
        <taxon>Bacteria</taxon>
        <taxon>Pseudomonadati</taxon>
        <taxon>Campylobacterota</taxon>
        <taxon>Epsilonproteobacteria</taxon>
        <taxon>Campylobacterales</taxon>
        <taxon>Campylobacteraceae</taxon>
        <taxon>Campylobacter</taxon>
    </lineage>
</organism>
<feature type="chain" id="PRO_5045667221" description="DUF4810 domain-containing protein" evidence="2">
    <location>
        <begin position="18"/>
        <end position="122"/>
    </location>
</feature>
<feature type="signal peptide" evidence="2">
    <location>
        <begin position="1"/>
        <end position="17"/>
    </location>
</feature>
<comment type="caution">
    <text evidence="3">The sequence shown here is derived from an EMBL/GenBank/DDBJ whole genome shotgun (WGS) entry which is preliminary data.</text>
</comment>
<proteinExistence type="predicted"/>
<dbReference type="Pfam" id="PF16068">
    <property type="entry name" value="DUF4810"/>
    <property type="match status" value="1"/>
</dbReference>
<dbReference type="PROSITE" id="PS50005">
    <property type="entry name" value="TPR"/>
    <property type="match status" value="1"/>
</dbReference>
<protein>
    <recommendedName>
        <fullName evidence="5">DUF4810 domain-containing protein</fullName>
    </recommendedName>
</protein>
<reference evidence="3 4" key="1">
    <citation type="submission" date="2020-11" db="EMBL/GenBank/DDBJ databases">
        <authorList>
            <person name="Peeters C."/>
        </authorList>
    </citation>
    <scope>NUCLEOTIDE SEQUENCE [LARGE SCALE GENOMIC DNA]</scope>
    <source>
        <strain evidence="3 4">LMG 8286</strain>
    </source>
</reference>
<accession>A0ABM8Q7R6</accession>
<dbReference type="RefSeq" id="WP_230057351.1">
    <property type="nucleotide sequence ID" value="NZ_CAJHOE010000005.1"/>
</dbReference>
<dbReference type="InterPro" id="IPR019734">
    <property type="entry name" value="TPR_rpt"/>
</dbReference>
<evidence type="ECO:0000313" key="4">
    <source>
        <dbReference type="Proteomes" id="UP000789359"/>
    </source>
</evidence>
<sequence length="122" mass="13659">MIYKKALLAAATVIVFAGCGASSTPPLYHWDGSYSSSLYSYINDEYSPQEQISILEKSVQDAYTKNAKVPPGLYAHLGLLYSNLGNTKQMQGYFAKEVELYPEAKNYIEFLLTQNKTKKAEK</sequence>
<keyword evidence="4" id="KW-1185">Reference proteome</keyword>
<evidence type="ECO:0008006" key="5">
    <source>
        <dbReference type="Google" id="ProtNLM"/>
    </source>
</evidence>
<evidence type="ECO:0000256" key="2">
    <source>
        <dbReference type="SAM" id="SignalP"/>
    </source>
</evidence>
<evidence type="ECO:0000256" key="1">
    <source>
        <dbReference type="PROSITE-ProRule" id="PRU00339"/>
    </source>
</evidence>
<dbReference type="InterPro" id="IPR014508">
    <property type="entry name" value="UCP020555_TPR-like"/>
</dbReference>
<gene>
    <name evidence="3" type="ORF">LMG8286_01608</name>
</gene>
<evidence type="ECO:0000313" key="3">
    <source>
        <dbReference type="EMBL" id="CAD7289019.1"/>
    </source>
</evidence>
<name>A0ABM8Q7R6_9BACT</name>
<keyword evidence="2" id="KW-0732">Signal</keyword>
<dbReference type="EMBL" id="CAJHOE010000005">
    <property type="protein sequence ID" value="CAD7289019.1"/>
    <property type="molecule type" value="Genomic_DNA"/>
</dbReference>
<dbReference type="Proteomes" id="UP000789359">
    <property type="component" value="Unassembled WGS sequence"/>
</dbReference>
<dbReference type="PROSITE" id="PS51257">
    <property type="entry name" value="PROKAR_LIPOPROTEIN"/>
    <property type="match status" value="1"/>
</dbReference>